<keyword evidence="3" id="KW-1185">Reference proteome</keyword>
<evidence type="ECO:0000313" key="3">
    <source>
        <dbReference type="Proteomes" id="UP001595851"/>
    </source>
</evidence>
<name>A0ABV8GAR5_9ACTN</name>
<reference evidence="3" key="1">
    <citation type="journal article" date="2019" name="Int. J. Syst. Evol. Microbiol.">
        <title>The Global Catalogue of Microorganisms (GCM) 10K type strain sequencing project: providing services to taxonomists for standard genome sequencing and annotation.</title>
        <authorList>
            <consortium name="The Broad Institute Genomics Platform"/>
            <consortium name="The Broad Institute Genome Sequencing Center for Infectious Disease"/>
            <person name="Wu L."/>
            <person name="Ma J."/>
        </authorList>
    </citation>
    <scope>NUCLEOTIDE SEQUENCE [LARGE SCALE GENOMIC DNA]</scope>
    <source>
        <strain evidence="3">TBRC 1276</strain>
    </source>
</reference>
<dbReference type="EMBL" id="JBHSBI010000014">
    <property type="protein sequence ID" value="MFC4010843.1"/>
    <property type="molecule type" value="Genomic_DNA"/>
</dbReference>
<proteinExistence type="predicted"/>
<gene>
    <name evidence="2" type="ORF">ACFOY2_26685</name>
</gene>
<feature type="region of interest" description="Disordered" evidence="1">
    <location>
        <begin position="1"/>
        <end position="24"/>
    </location>
</feature>
<accession>A0ABV8GAR5</accession>
<evidence type="ECO:0000313" key="2">
    <source>
        <dbReference type="EMBL" id="MFC4010843.1"/>
    </source>
</evidence>
<feature type="compositionally biased region" description="Polar residues" evidence="1">
    <location>
        <begin position="7"/>
        <end position="23"/>
    </location>
</feature>
<organism evidence="2 3">
    <name type="scientific">Nonomuraea purpurea</name>
    <dbReference type="NCBI Taxonomy" id="1849276"/>
    <lineage>
        <taxon>Bacteria</taxon>
        <taxon>Bacillati</taxon>
        <taxon>Actinomycetota</taxon>
        <taxon>Actinomycetes</taxon>
        <taxon>Streptosporangiales</taxon>
        <taxon>Streptosporangiaceae</taxon>
        <taxon>Nonomuraea</taxon>
    </lineage>
</organism>
<sequence length="96" mass="10798">MRIAPYTAQSLDASRQAQHTAEQGQIADRYTKAVEQIGSGTLDVRLGGMCALERLAQDSPRDHQTVYDVLTAFIREHEALKQRSCLRCPIPMCRPR</sequence>
<comment type="caution">
    <text evidence="2">The sequence shown here is derived from an EMBL/GenBank/DDBJ whole genome shotgun (WGS) entry which is preliminary data.</text>
</comment>
<protein>
    <submittedName>
        <fullName evidence="2">Uncharacterized protein</fullName>
    </submittedName>
</protein>
<evidence type="ECO:0000256" key="1">
    <source>
        <dbReference type="SAM" id="MobiDB-lite"/>
    </source>
</evidence>
<dbReference type="Proteomes" id="UP001595851">
    <property type="component" value="Unassembled WGS sequence"/>
</dbReference>
<dbReference type="RefSeq" id="WP_379530819.1">
    <property type="nucleotide sequence ID" value="NZ_JBHSBI010000014.1"/>
</dbReference>